<dbReference type="GO" id="GO:0005737">
    <property type="term" value="C:cytoplasm"/>
    <property type="evidence" value="ECO:0007669"/>
    <property type="project" value="TreeGrafter"/>
</dbReference>
<evidence type="ECO:0000256" key="1">
    <source>
        <dbReference type="SAM" id="Phobius"/>
    </source>
</evidence>
<dbReference type="AlphaFoldDB" id="A0A6N6VZA7"/>
<dbReference type="Pfam" id="PF00415">
    <property type="entry name" value="RCC1"/>
    <property type="match status" value="1"/>
</dbReference>
<protein>
    <recommendedName>
        <fullName evidence="4">Chromosome condensation regulator RCC1</fullName>
    </recommendedName>
</protein>
<name>A0A6N6VZA7_9BACT</name>
<dbReference type="SUPFAM" id="SSF50985">
    <property type="entry name" value="RCC1/BLIP-II"/>
    <property type="match status" value="1"/>
</dbReference>
<keyword evidence="1" id="KW-1133">Transmembrane helix</keyword>
<gene>
    <name evidence="2" type="ORF">GCL60_06020</name>
</gene>
<dbReference type="PROSITE" id="PS50012">
    <property type="entry name" value="RCC1_3"/>
    <property type="match status" value="4"/>
</dbReference>
<keyword evidence="1" id="KW-0472">Membrane</keyword>
<feature type="transmembrane region" description="Helical" evidence="1">
    <location>
        <begin position="12"/>
        <end position="36"/>
    </location>
</feature>
<dbReference type="InterPro" id="IPR000408">
    <property type="entry name" value="Reg_chr_condens"/>
</dbReference>
<proteinExistence type="predicted"/>
<comment type="caution">
    <text evidence="2">The sequence shown here is derived from an EMBL/GenBank/DDBJ whole genome shotgun (WGS) entry which is preliminary data.</text>
</comment>
<organism evidence="2 3">
    <name type="scientific">Silvanigrella paludirubra</name>
    <dbReference type="NCBI Taxonomy" id="2499159"/>
    <lineage>
        <taxon>Bacteria</taxon>
        <taxon>Pseudomonadati</taxon>
        <taxon>Bdellovibrionota</taxon>
        <taxon>Oligoflexia</taxon>
        <taxon>Silvanigrellales</taxon>
        <taxon>Silvanigrellaceae</taxon>
        <taxon>Silvanigrella</taxon>
    </lineage>
</organism>
<dbReference type="InterPro" id="IPR009091">
    <property type="entry name" value="RCC1/BLIP-II"/>
</dbReference>
<keyword evidence="1" id="KW-0812">Transmembrane</keyword>
<dbReference type="RefSeq" id="WP_153419340.1">
    <property type="nucleotide sequence ID" value="NZ_WFLM01000002.1"/>
</dbReference>
<sequence length="451" mass="46534">MKQNVLRKINLICFYNFKYFLAIISLFIITGCNQLYDLTDPSIPLQASAFNSLDELVNYSASLGYVPSYTTNGREYGLISGADVGTCVVMKNGKIKCWGNNSFGALGNGTTVDSYTPVTASILPVTTVSSSGDFAVAVSAAYQTTCAYFKSGFKCWGSNTVGQFGTGSVTGTAVLTPTTVTNISGKNLKSFAVGDSHACALYTDNTIGCWGDNTQGQLGDGTNTARLSGIYPSLPATDKAVSYLSCSDAMTCAITTSGKGYCWGNALSGGGGYRGFLLSTSPTLLSNGSTSVSSGDGDHMCFINPNQSMSCYGSNGSGQLGNSSITNSTTLVGVSNISGASMNVGGDSHTCAVTNDYSSVYCWGDNNYGQLGNASGLTQITAATTPVSGFPSGTKIVDISASDKNTCALLSNDDVYCWGSNQGSSGAYLGVAAAQGTKFNTAVKVLNRADP</sequence>
<accession>A0A6N6VZA7</accession>
<dbReference type="GO" id="GO:0005085">
    <property type="term" value="F:guanyl-nucleotide exchange factor activity"/>
    <property type="evidence" value="ECO:0007669"/>
    <property type="project" value="TreeGrafter"/>
</dbReference>
<evidence type="ECO:0008006" key="4">
    <source>
        <dbReference type="Google" id="ProtNLM"/>
    </source>
</evidence>
<dbReference type="PROSITE" id="PS51257">
    <property type="entry name" value="PROKAR_LIPOPROTEIN"/>
    <property type="match status" value="1"/>
</dbReference>
<evidence type="ECO:0000313" key="2">
    <source>
        <dbReference type="EMBL" id="KAB8039818.1"/>
    </source>
</evidence>
<dbReference type="PANTHER" id="PTHR45982">
    <property type="entry name" value="REGULATOR OF CHROMOSOME CONDENSATION"/>
    <property type="match status" value="1"/>
</dbReference>
<dbReference type="InterPro" id="IPR051553">
    <property type="entry name" value="Ran_GTPase-activating"/>
</dbReference>
<dbReference type="Proteomes" id="UP000437748">
    <property type="component" value="Unassembled WGS sequence"/>
</dbReference>
<reference evidence="2 3" key="1">
    <citation type="submission" date="2019-10" db="EMBL/GenBank/DDBJ databases">
        <title>New species of Slilvanegrellaceae.</title>
        <authorList>
            <person name="Pitt A."/>
            <person name="Hahn M.W."/>
        </authorList>
    </citation>
    <scope>NUCLEOTIDE SEQUENCE [LARGE SCALE GENOMIC DNA]</scope>
    <source>
        <strain evidence="2 3">SP-Ram-0.45-NSY-1</strain>
    </source>
</reference>
<dbReference type="Pfam" id="PF13540">
    <property type="entry name" value="RCC1_2"/>
    <property type="match status" value="3"/>
</dbReference>
<dbReference type="PANTHER" id="PTHR45982:SF1">
    <property type="entry name" value="REGULATOR OF CHROMOSOME CONDENSATION"/>
    <property type="match status" value="1"/>
</dbReference>
<keyword evidence="3" id="KW-1185">Reference proteome</keyword>
<dbReference type="PRINTS" id="PR00633">
    <property type="entry name" value="RCCNDNSATION"/>
</dbReference>
<dbReference type="Gene3D" id="2.130.10.30">
    <property type="entry name" value="Regulator of chromosome condensation 1/beta-lactamase-inhibitor protein II"/>
    <property type="match status" value="2"/>
</dbReference>
<evidence type="ECO:0000313" key="3">
    <source>
        <dbReference type="Proteomes" id="UP000437748"/>
    </source>
</evidence>
<dbReference type="OrthoDB" id="5652970at2"/>
<dbReference type="EMBL" id="WFLM01000002">
    <property type="protein sequence ID" value="KAB8039818.1"/>
    <property type="molecule type" value="Genomic_DNA"/>
</dbReference>